<sequence>MPPPPPPRPATPPLSALPTAFPSATCLRRGLCPVTALRAQGPDALESHSLYYEVHGPREVVDSLRGSQGDGEDGVGGDGDDVRTRDAMQKLDKVVFIMGLNSSSFSWGPQVRWFGGARGGSASAEGERKAAALVFDNRGVGNSGYPRGPYTTSGMAEDVICLLDYLGWTGDRELNVVGISLGGMIAQELAYRIPHRIASLVLAVTTPGGHIWNNFPPLKGLTSLTKLIFTPDPVDKVPTVLDMLFPAQWLDERALSDPHAEWNGNTEDNKQGKTNRDVQKEGFLRRVAITKPQLLLGHISQMAAGLTHRVSPARLAHIAANVPKIAVVTGDEDHLVRPAGSVRIWEAMTGGRAHAQGDGGGGGEGKSRVELLRWAGTGHGIHAQKEVEFNELVERCVREGRALVEAGFKPRS</sequence>
<dbReference type="InterPro" id="IPR029058">
    <property type="entry name" value="AB_hydrolase_fold"/>
</dbReference>
<protein>
    <recommendedName>
        <fullName evidence="2">AB hydrolase-1 domain-containing protein</fullName>
    </recommendedName>
</protein>
<dbReference type="OrthoDB" id="19657at2759"/>
<dbReference type="EMBL" id="NHYD01002432">
    <property type="protein sequence ID" value="PPQ86755.1"/>
    <property type="molecule type" value="Genomic_DNA"/>
</dbReference>
<feature type="domain" description="AB hydrolase-1" evidence="2">
    <location>
        <begin position="132"/>
        <end position="344"/>
    </location>
</feature>
<evidence type="ECO:0000259" key="2">
    <source>
        <dbReference type="Pfam" id="PF00561"/>
    </source>
</evidence>
<dbReference type="InParanoid" id="A0A409X7P0"/>
<feature type="compositionally biased region" description="Acidic residues" evidence="1">
    <location>
        <begin position="70"/>
        <end position="79"/>
    </location>
</feature>
<evidence type="ECO:0000313" key="3">
    <source>
        <dbReference type="EMBL" id="PPQ86755.1"/>
    </source>
</evidence>
<dbReference type="Gene3D" id="3.40.50.1820">
    <property type="entry name" value="alpha/beta hydrolase"/>
    <property type="match status" value="1"/>
</dbReference>
<dbReference type="STRING" id="93625.A0A409X7P0"/>
<dbReference type="Pfam" id="PF00561">
    <property type="entry name" value="Abhydrolase_1"/>
    <property type="match status" value="1"/>
</dbReference>
<evidence type="ECO:0000313" key="4">
    <source>
        <dbReference type="Proteomes" id="UP000283269"/>
    </source>
</evidence>
<evidence type="ECO:0000256" key="1">
    <source>
        <dbReference type="SAM" id="MobiDB-lite"/>
    </source>
</evidence>
<organism evidence="3 4">
    <name type="scientific">Psilocybe cyanescens</name>
    <dbReference type="NCBI Taxonomy" id="93625"/>
    <lineage>
        <taxon>Eukaryota</taxon>
        <taxon>Fungi</taxon>
        <taxon>Dikarya</taxon>
        <taxon>Basidiomycota</taxon>
        <taxon>Agaricomycotina</taxon>
        <taxon>Agaricomycetes</taxon>
        <taxon>Agaricomycetidae</taxon>
        <taxon>Agaricales</taxon>
        <taxon>Agaricineae</taxon>
        <taxon>Strophariaceae</taxon>
        <taxon>Psilocybe</taxon>
    </lineage>
</organism>
<reference evidence="3 4" key="1">
    <citation type="journal article" date="2018" name="Evol. Lett.">
        <title>Horizontal gene cluster transfer increased hallucinogenic mushroom diversity.</title>
        <authorList>
            <person name="Reynolds H.T."/>
            <person name="Vijayakumar V."/>
            <person name="Gluck-Thaler E."/>
            <person name="Korotkin H.B."/>
            <person name="Matheny P.B."/>
            <person name="Slot J.C."/>
        </authorList>
    </citation>
    <scope>NUCLEOTIDE SEQUENCE [LARGE SCALE GENOMIC DNA]</scope>
    <source>
        <strain evidence="3 4">2631</strain>
    </source>
</reference>
<comment type="caution">
    <text evidence="3">The sequence shown here is derived from an EMBL/GenBank/DDBJ whole genome shotgun (WGS) entry which is preliminary data.</text>
</comment>
<accession>A0A409X7P0</accession>
<dbReference type="PANTHER" id="PTHR43433">
    <property type="entry name" value="HYDROLASE, ALPHA/BETA FOLD FAMILY PROTEIN"/>
    <property type="match status" value="1"/>
</dbReference>
<dbReference type="InterPro" id="IPR050471">
    <property type="entry name" value="AB_hydrolase"/>
</dbReference>
<gene>
    <name evidence="3" type="ORF">CVT25_012400</name>
</gene>
<name>A0A409X7P0_PSICY</name>
<dbReference type="PANTHER" id="PTHR43433:SF5">
    <property type="entry name" value="AB HYDROLASE-1 DOMAIN-CONTAINING PROTEIN"/>
    <property type="match status" value="1"/>
</dbReference>
<proteinExistence type="predicted"/>
<dbReference type="SUPFAM" id="SSF53474">
    <property type="entry name" value="alpha/beta-Hydrolases"/>
    <property type="match status" value="1"/>
</dbReference>
<feature type="region of interest" description="Disordered" evidence="1">
    <location>
        <begin position="62"/>
        <end position="82"/>
    </location>
</feature>
<keyword evidence="4" id="KW-1185">Reference proteome</keyword>
<dbReference type="InterPro" id="IPR000073">
    <property type="entry name" value="AB_hydrolase_1"/>
</dbReference>
<dbReference type="AlphaFoldDB" id="A0A409X7P0"/>
<dbReference type="Proteomes" id="UP000283269">
    <property type="component" value="Unassembled WGS sequence"/>
</dbReference>